<comment type="caution">
    <text evidence="1">The sequence shown here is derived from an EMBL/GenBank/DDBJ whole genome shotgun (WGS) entry which is preliminary data.</text>
</comment>
<dbReference type="RefSeq" id="XP_070888729.1">
    <property type="nucleotide sequence ID" value="XM_071028468.1"/>
</dbReference>
<protein>
    <submittedName>
        <fullName evidence="1">Uncharacterized protein</fullName>
    </submittedName>
</protein>
<organism evidence="1 2">
    <name type="scientific">Aspergillus lucknowensis</name>
    <dbReference type="NCBI Taxonomy" id="176173"/>
    <lineage>
        <taxon>Eukaryota</taxon>
        <taxon>Fungi</taxon>
        <taxon>Dikarya</taxon>
        <taxon>Ascomycota</taxon>
        <taxon>Pezizomycotina</taxon>
        <taxon>Eurotiomycetes</taxon>
        <taxon>Eurotiomycetidae</taxon>
        <taxon>Eurotiales</taxon>
        <taxon>Aspergillaceae</taxon>
        <taxon>Aspergillus</taxon>
        <taxon>Aspergillus subgen. Nidulantes</taxon>
    </lineage>
</organism>
<dbReference type="InterPro" id="IPR027796">
    <property type="entry name" value="OTT_1508_deam-like"/>
</dbReference>
<dbReference type="EMBL" id="JBFXLQ010000008">
    <property type="protein sequence ID" value="KAL2869750.1"/>
    <property type="molecule type" value="Genomic_DNA"/>
</dbReference>
<dbReference type="GeneID" id="98143540"/>
<gene>
    <name evidence="1" type="ORF">BJX67DRAFT_346919</name>
</gene>
<accession>A0ABR4LYX9</accession>
<evidence type="ECO:0000313" key="1">
    <source>
        <dbReference type="EMBL" id="KAL2869750.1"/>
    </source>
</evidence>
<evidence type="ECO:0000313" key="2">
    <source>
        <dbReference type="Proteomes" id="UP001610432"/>
    </source>
</evidence>
<dbReference type="Proteomes" id="UP001610432">
    <property type="component" value="Unassembled WGS sequence"/>
</dbReference>
<name>A0ABR4LYX9_9EURO</name>
<reference evidence="1 2" key="1">
    <citation type="submission" date="2024-07" db="EMBL/GenBank/DDBJ databases">
        <title>Section-level genome sequencing and comparative genomics of Aspergillus sections Usti and Cavernicolus.</title>
        <authorList>
            <consortium name="Lawrence Berkeley National Laboratory"/>
            <person name="Nybo J.L."/>
            <person name="Vesth T.C."/>
            <person name="Theobald S."/>
            <person name="Frisvad J.C."/>
            <person name="Larsen T.O."/>
            <person name="Kjaerboelling I."/>
            <person name="Rothschild-Mancinelli K."/>
            <person name="Lyhne E.K."/>
            <person name="Kogle M.E."/>
            <person name="Barry K."/>
            <person name="Clum A."/>
            <person name="Na H."/>
            <person name="Ledsgaard L."/>
            <person name="Lin J."/>
            <person name="Lipzen A."/>
            <person name="Kuo A."/>
            <person name="Riley R."/>
            <person name="Mondo S."/>
            <person name="Labutti K."/>
            <person name="Haridas S."/>
            <person name="Pangalinan J."/>
            <person name="Salamov A.A."/>
            <person name="Simmons B.A."/>
            <person name="Magnuson J.K."/>
            <person name="Chen J."/>
            <person name="Drula E."/>
            <person name="Henrissat B."/>
            <person name="Wiebenga A."/>
            <person name="Lubbers R.J."/>
            <person name="Gomes A.C."/>
            <person name="Macurrencykelacurrency M.R."/>
            <person name="Stajich J."/>
            <person name="Grigoriev I.V."/>
            <person name="Mortensen U.H."/>
            <person name="De Vries R.P."/>
            <person name="Baker S.E."/>
            <person name="Andersen M.R."/>
        </authorList>
    </citation>
    <scope>NUCLEOTIDE SEQUENCE [LARGE SCALE GENOMIC DNA]</scope>
    <source>
        <strain evidence="1 2">CBS 449.75</strain>
    </source>
</reference>
<dbReference type="Pfam" id="PF14441">
    <property type="entry name" value="OTT_1508_deam"/>
    <property type="match status" value="1"/>
</dbReference>
<keyword evidence="2" id="KW-1185">Reference proteome</keyword>
<sequence>MPPPPSALVFRSVQTAVPPDTIWSRIREDVFREHLVTLEKQTNAVPMDVLTVQAGEVPDNDDPSSPFLRLKTEKQVVDDLAYIAAVTEGAQSVAAVCVTQRIAPPLTPESPTLIVHVAGMDVIDKNSKGMLDNIVRQLQRPSEERDCTELIFRLITQQHTQKLLGRLRSRKWTKPNHLARTHKKPLWQDFENLLHRSQHIYAKKSERNIRQVIETSIQEIREVYQSFETSADETAQALQELVKATFTWCKSPLIGDYASRLENAGLTRQIAAALKTLRQLEKIGAYWRIAKGLVAVAARRPDIFRHIELRYVTPYASIPTGVTYESWAQTCHVHAEIQLVVELAKGASRETVADADPAAGTVSVLEMRPRTIGTSKYLCYLCYLFLRYHGGFQILSTHGRLYDQWTVPDLVEYDIATRDRFAVVIQRINEHVVDQIEETKCVIWRAEPMTSRQNLLLLGADQEDGDRTETAIDKLAMS</sequence>
<proteinExistence type="predicted"/>